<reference evidence="2" key="1">
    <citation type="submission" date="2018-02" db="EMBL/GenBank/DDBJ databases">
        <authorList>
            <person name="Hausmann B."/>
        </authorList>
    </citation>
    <scope>NUCLEOTIDE SEQUENCE [LARGE SCALE GENOMIC DNA]</scope>
    <source>
        <strain evidence="2">Peat soil MAG SbA1</strain>
    </source>
</reference>
<accession>A0A2U3KS13</accession>
<protein>
    <submittedName>
        <fullName evidence="1">Transposase</fullName>
    </submittedName>
</protein>
<proteinExistence type="predicted"/>
<sequence>MNRLSVADRASILRMLVEGNSLRSASRLADVSLNTVTKLLVDLGAACETIHDQYVRNVHVRRLQADEIWCFVGAKAKNVTPEKKQEGWGDVWTWTGLDADTKLCVSYLVGGRDGGWAKDFMQDCARRIKGRVQITTDGHKAYLEAVEDAFGADIDYAQLQKIYGAPSDAEMRRYSPAKCIGADQKVVSGDPDPKHVSTSYVERHNLSMRMGMRRFTRLTNGFSKKVQNHEAMVAIYAVHYNFARIHKTLRITPSMAAGLSDHVWSLEEIVMMADRYAPAPKPRGPYRKRTA</sequence>
<dbReference type="EMBL" id="OMOD01000140">
    <property type="protein sequence ID" value="SPF42431.1"/>
    <property type="molecule type" value="Genomic_DNA"/>
</dbReference>
<dbReference type="OrthoDB" id="7197613at2"/>
<gene>
    <name evidence="1" type="ORF">SBA1_460028</name>
</gene>
<dbReference type="AlphaFoldDB" id="A0A2U3KS13"/>
<organism evidence="1 2">
    <name type="scientific">Candidatus Sulfotelmatobacter kueseliae</name>
    <dbReference type="NCBI Taxonomy" id="2042962"/>
    <lineage>
        <taxon>Bacteria</taxon>
        <taxon>Pseudomonadati</taxon>
        <taxon>Acidobacteriota</taxon>
        <taxon>Terriglobia</taxon>
        <taxon>Terriglobales</taxon>
        <taxon>Candidatus Korobacteraceae</taxon>
        <taxon>Candidatus Sulfotelmatobacter</taxon>
    </lineage>
</organism>
<name>A0A2U3KS13_9BACT</name>
<evidence type="ECO:0000313" key="2">
    <source>
        <dbReference type="Proteomes" id="UP000238701"/>
    </source>
</evidence>
<evidence type="ECO:0000313" key="1">
    <source>
        <dbReference type="EMBL" id="SPF42431.1"/>
    </source>
</evidence>
<dbReference type="Proteomes" id="UP000238701">
    <property type="component" value="Unassembled WGS sequence"/>
</dbReference>